<dbReference type="RefSeq" id="WP_119370471.1">
    <property type="nucleotide sequence ID" value="NZ_QWLL01000035.1"/>
</dbReference>
<dbReference type="PANTHER" id="PTHR33406:SF10">
    <property type="entry name" value="SSD DOMAIN-CONTAINING PROTEIN"/>
    <property type="match status" value="1"/>
</dbReference>
<evidence type="ECO:0000256" key="6">
    <source>
        <dbReference type="SAM" id="Phobius"/>
    </source>
</evidence>
<dbReference type="EMBL" id="QWLL01000035">
    <property type="protein sequence ID" value="RII76592.1"/>
    <property type="molecule type" value="Genomic_DNA"/>
</dbReference>
<feature type="transmembrane region" description="Helical" evidence="6">
    <location>
        <begin position="767"/>
        <end position="792"/>
    </location>
</feature>
<feature type="transmembrane region" description="Helical" evidence="6">
    <location>
        <begin position="729"/>
        <end position="755"/>
    </location>
</feature>
<keyword evidence="4 6" id="KW-1133">Transmembrane helix</keyword>
<dbReference type="SUPFAM" id="SSF82866">
    <property type="entry name" value="Multidrug efflux transporter AcrB transmembrane domain"/>
    <property type="match status" value="2"/>
</dbReference>
<accession>A0A399M478</accession>
<evidence type="ECO:0000313" key="8">
    <source>
        <dbReference type="EMBL" id="RII76592.1"/>
    </source>
</evidence>
<reference evidence="8 9" key="1">
    <citation type="submission" date="2018-08" db="EMBL/GenBank/DDBJ databases">
        <title>Draft genome sequence of the cyanotroph, Pseudomonas monteilii BCN3.</title>
        <authorList>
            <person name="Jones L.B."/>
            <person name="Kunz D.A."/>
        </authorList>
    </citation>
    <scope>NUCLEOTIDE SEQUENCE [LARGE SCALE GENOMIC DNA]</scope>
    <source>
        <strain evidence="8 9">BCN3</strain>
    </source>
</reference>
<evidence type="ECO:0000259" key="7">
    <source>
        <dbReference type="PROSITE" id="PS50156"/>
    </source>
</evidence>
<feature type="transmembrane region" description="Helical" evidence="6">
    <location>
        <begin position="344"/>
        <end position="367"/>
    </location>
</feature>
<comment type="caution">
    <text evidence="8">The sequence shown here is derived from an EMBL/GenBank/DDBJ whole genome shotgun (WGS) entry which is preliminary data.</text>
</comment>
<proteinExistence type="predicted"/>
<feature type="transmembrane region" description="Helical" evidence="6">
    <location>
        <begin position="273"/>
        <end position="294"/>
    </location>
</feature>
<dbReference type="Proteomes" id="UP000265875">
    <property type="component" value="Unassembled WGS sequence"/>
</dbReference>
<feature type="domain" description="SSD" evidence="7">
    <location>
        <begin position="276"/>
        <end position="398"/>
    </location>
</feature>
<evidence type="ECO:0000313" key="9">
    <source>
        <dbReference type="Proteomes" id="UP000265875"/>
    </source>
</evidence>
<gene>
    <name evidence="8" type="ORF">D0894_15610</name>
</gene>
<dbReference type="Pfam" id="PF03176">
    <property type="entry name" value="MMPL"/>
    <property type="match status" value="2"/>
</dbReference>
<dbReference type="PROSITE" id="PS50156">
    <property type="entry name" value="SSD"/>
    <property type="match status" value="1"/>
</dbReference>
<evidence type="ECO:0000256" key="5">
    <source>
        <dbReference type="ARBA" id="ARBA00023136"/>
    </source>
</evidence>
<feature type="transmembrane region" description="Helical" evidence="6">
    <location>
        <begin position="640"/>
        <end position="658"/>
    </location>
</feature>
<dbReference type="Gene3D" id="1.20.1640.10">
    <property type="entry name" value="Multidrug efflux transporter AcrB transmembrane domain"/>
    <property type="match status" value="2"/>
</dbReference>
<protein>
    <submittedName>
        <fullName evidence="8">RND family transporter</fullName>
    </submittedName>
</protein>
<evidence type="ECO:0000256" key="1">
    <source>
        <dbReference type="ARBA" id="ARBA00004651"/>
    </source>
</evidence>
<keyword evidence="3 6" id="KW-0812">Transmembrane</keyword>
<dbReference type="InterPro" id="IPR000731">
    <property type="entry name" value="SSD"/>
</dbReference>
<dbReference type="PANTHER" id="PTHR33406">
    <property type="entry name" value="MEMBRANE PROTEIN MJ1562-RELATED"/>
    <property type="match status" value="1"/>
</dbReference>
<organism evidence="8 9">
    <name type="scientific">Pseudomonas monteilii</name>
    <dbReference type="NCBI Taxonomy" id="76759"/>
    <lineage>
        <taxon>Bacteria</taxon>
        <taxon>Pseudomonadati</taxon>
        <taxon>Pseudomonadota</taxon>
        <taxon>Gammaproteobacteria</taxon>
        <taxon>Pseudomonadales</taxon>
        <taxon>Pseudomonadaceae</taxon>
        <taxon>Pseudomonas</taxon>
    </lineage>
</organism>
<dbReference type="AlphaFoldDB" id="A0A399M478"/>
<sequence>MNSKVTAQQPGAGNAIALFDDRSGSLPERLIFRYRRFIVLLCLLVSATLAWQAQHLRLSAAFESMIPIDHPYIQNYFQFRGQLGEGGNTLRIAVKSNDGSIYNAAYLETLKQLNDDLFLLTGVDRPYMKSLWTPATRWIGVTEEGFDGGPVIPEDYDGSPSSIEQVRQNVERSGEIGRLVAPNLQSSVIILPLQDAATAGSDNALDYRALSQQLDDLREKYSNEHTSIAITGFAKVVGDLMDGLALMQLFFAGTLIICALVLYWYTRCLRSTLLVLLCSVVAVVWLLGLLASMGYNLDPYSILVPFLIFAIGLSHGAQKMNGIMQDIGRGADKLIAARLTFRRLFLTGAMALLADAVGFAVLMIINIPVIQDLAITATIGVLVLVLTNLVLLPVLLSYTGVSKTAARREAQAEQRAHDRLEARHSLWNFLDRFTRPGRWSNGALIIASVLAASGFAISFHLKVGDLDPGAPELRAESRYNQDNAFMVSNYAASSDKYVVMVKTPQYYCANYETLVKVDALEARLQQLPGVVSTTSLAALSKQAAAGMNEGSLTWYEIPRNQGLLNAIITRAPRELFNQNCDLLTINVFLADHKADTLTRVVNTVEAFAAANNSENLQFMSAAGNAGIEAATNIVVKKANLQMLVMVYAAVTILCFITFRSWRAVICTVLPLMLTSILCEALMVGLGIGLKVATLPVIALGVGIGVDYSLYILSVTLANLRAGEPLSRAYYLALLSTGKVVILTGVTLGIAVATWAFSPIKFQADMGILLAFMFIWNMLGALILTPALARLLLPSHQFQHLSEPRQHPA</sequence>
<dbReference type="GO" id="GO:0005886">
    <property type="term" value="C:plasma membrane"/>
    <property type="evidence" value="ECO:0007669"/>
    <property type="project" value="UniProtKB-SubCell"/>
</dbReference>
<keyword evidence="5 6" id="KW-0472">Membrane</keyword>
<name>A0A399M478_9PSED</name>
<feature type="transmembrane region" description="Helical" evidence="6">
    <location>
        <begin position="245"/>
        <end position="266"/>
    </location>
</feature>
<feature type="transmembrane region" description="Helical" evidence="6">
    <location>
        <begin position="37"/>
        <end position="54"/>
    </location>
</feature>
<evidence type="ECO:0000256" key="4">
    <source>
        <dbReference type="ARBA" id="ARBA00022989"/>
    </source>
</evidence>
<keyword evidence="2" id="KW-1003">Cell membrane</keyword>
<evidence type="ECO:0000256" key="2">
    <source>
        <dbReference type="ARBA" id="ARBA00022475"/>
    </source>
</evidence>
<comment type="subcellular location">
    <subcellularLocation>
        <location evidence="1">Cell membrane</location>
        <topology evidence="1">Multi-pass membrane protein</topology>
    </subcellularLocation>
</comment>
<dbReference type="InterPro" id="IPR050545">
    <property type="entry name" value="Mycobact_MmpL"/>
</dbReference>
<feature type="transmembrane region" description="Helical" evidence="6">
    <location>
        <begin position="694"/>
        <end position="717"/>
    </location>
</feature>
<dbReference type="InterPro" id="IPR004869">
    <property type="entry name" value="MMPL_dom"/>
</dbReference>
<feature type="transmembrane region" description="Helical" evidence="6">
    <location>
        <begin position="665"/>
        <end position="688"/>
    </location>
</feature>
<feature type="transmembrane region" description="Helical" evidence="6">
    <location>
        <begin position="300"/>
        <end position="317"/>
    </location>
</feature>
<feature type="transmembrane region" description="Helical" evidence="6">
    <location>
        <begin position="373"/>
        <end position="398"/>
    </location>
</feature>
<evidence type="ECO:0000256" key="3">
    <source>
        <dbReference type="ARBA" id="ARBA00022692"/>
    </source>
</evidence>
<feature type="transmembrane region" description="Helical" evidence="6">
    <location>
        <begin position="442"/>
        <end position="461"/>
    </location>
</feature>